<keyword evidence="4" id="KW-0378">Hydrolase</keyword>
<dbReference type="Gene3D" id="2.60.120.260">
    <property type="entry name" value="Galactose-binding domain-like"/>
    <property type="match status" value="1"/>
</dbReference>
<evidence type="ECO:0000313" key="8">
    <source>
        <dbReference type="EMBL" id="QEG41807.1"/>
    </source>
</evidence>
<organism evidence="8 9">
    <name type="scientific">Roseimaritima ulvae</name>
    <dbReference type="NCBI Taxonomy" id="980254"/>
    <lineage>
        <taxon>Bacteria</taxon>
        <taxon>Pseudomonadati</taxon>
        <taxon>Planctomycetota</taxon>
        <taxon>Planctomycetia</taxon>
        <taxon>Pirellulales</taxon>
        <taxon>Pirellulaceae</taxon>
        <taxon>Roseimaritima</taxon>
    </lineage>
</organism>
<keyword evidence="1" id="KW-0645">Protease</keyword>
<dbReference type="PROSITE" id="PS00018">
    <property type="entry name" value="EF_HAND_1"/>
    <property type="match status" value="3"/>
</dbReference>
<evidence type="ECO:0000313" key="9">
    <source>
        <dbReference type="Proteomes" id="UP000325286"/>
    </source>
</evidence>
<keyword evidence="9" id="KW-1185">Reference proteome</keyword>
<evidence type="ECO:0000256" key="2">
    <source>
        <dbReference type="ARBA" id="ARBA00022723"/>
    </source>
</evidence>
<dbReference type="InterPro" id="IPR008979">
    <property type="entry name" value="Galactose-bd-like_sf"/>
</dbReference>
<evidence type="ECO:0000256" key="1">
    <source>
        <dbReference type="ARBA" id="ARBA00022670"/>
    </source>
</evidence>
<dbReference type="Gene3D" id="1.10.238.10">
    <property type="entry name" value="EF-hand"/>
    <property type="match status" value="3"/>
</dbReference>
<dbReference type="InterPro" id="IPR002884">
    <property type="entry name" value="P_dom"/>
</dbReference>
<dbReference type="RefSeq" id="WP_084425919.1">
    <property type="nucleotide sequence ID" value="NZ_LWSJ01000003.1"/>
</dbReference>
<dbReference type="PROSITE" id="PS50222">
    <property type="entry name" value="EF_HAND_2"/>
    <property type="match status" value="1"/>
</dbReference>
<dbReference type="KEGG" id="rul:UC8_38340"/>
<dbReference type="InterPro" id="IPR018247">
    <property type="entry name" value="EF_Hand_1_Ca_BS"/>
</dbReference>
<gene>
    <name evidence="8" type="ORF">UC8_38340</name>
</gene>
<feature type="compositionally biased region" description="Acidic residues" evidence="5">
    <location>
        <begin position="529"/>
        <end position="544"/>
    </location>
</feature>
<dbReference type="InterPro" id="IPR039647">
    <property type="entry name" value="EF_hand_pair_protein_CML-like"/>
</dbReference>
<reference evidence="8 9" key="1">
    <citation type="submission" date="2019-08" db="EMBL/GenBank/DDBJ databases">
        <title>Deep-cultivation of Planctomycetes and their phenomic and genomic characterization uncovers novel biology.</title>
        <authorList>
            <person name="Wiegand S."/>
            <person name="Jogler M."/>
            <person name="Boedeker C."/>
            <person name="Pinto D."/>
            <person name="Vollmers J."/>
            <person name="Rivas-Marin E."/>
            <person name="Kohn T."/>
            <person name="Peeters S.H."/>
            <person name="Heuer A."/>
            <person name="Rast P."/>
            <person name="Oberbeckmann S."/>
            <person name="Bunk B."/>
            <person name="Jeske O."/>
            <person name="Meyerdierks A."/>
            <person name="Storesund J.E."/>
            <person name="Kallscheuer N."/>
            <person name="Luecker S."/>
            <person name="Lage O.M."/>
            <person name="Pohl T."/>
            <person name="Merkel B.J."/>
            <person name="Hornburger P."/>
            <person name="Mueller R.-W."/>
            <person name="Bruemmer F."/>
            <person name="Labrenz M."/>
            <person name="Spormann A.M."/>
            <person name="Op den Camp H."/>
            <person name="Overmann J."/>
            <person name="Amann R."/>
            <person name="Jetten M.S.M."/>
            <person name="Mascher T."/>
            <person name="Medema M.H."/>
            <person name="Devos D.P."/>
            <person name="Kaster A.-K."/>
            <person name="Ovreas L."/>
            <person name="Rohde M."/>
            <person name="Galperin M.Y."/>
            <person name="Jogler C."/>
        </authorList>
    </citation>
    <scope>NUCLEOTIDE SEQUENCE [LARGE SCALE GENOMIC DNA]</scope>
    <source>
        <strain evidence="8 9">UC8</strain>
    </source>
</reference>
<evidence type="ECO:0000256" key="3">
    <source>
        <dbReference type="ARBA" id="ARBA00022737"/>
    </source>
</evidence>
<keyword evidence="2" id="KW-0479">Metal-binding</keyword>
<evidence type="ECO:0000259" key="7">
    <source>
        <dbReference type="PROSITE" id="PS51829"/>
    </source>
</evidence>
<name>A0A5B9QRT0_9BACT</name>
<feature type="domain" description="EF-hand" evidence="6">
    <location>
        <begin position="291"/>
        <end position="316"/>
    </location>
</feature>
<dbReference type="GO" id="GO:0005509">
    <property type="term" value="F:calcium ion binding"/>
    <property type="evidence" value="ECO:0007669"/>
    <property type="project" value="InterPro"/>
</dbReference>
<dbReference type="InterPro" id="IPR011992">
    <property type="entry name" value="EF-hand-dom_pair"/>
</dbReference>
<accession>A0A5B9QRT0</accession>
<dbReference type="InterPro" id="IPR002048">
    <property type="entry name" value="EF_hand_dom"/>
</dbReference>
<feature type="domain" description="P/Homo B" evidence="7">
    <location>
        <begin position="368"/>
        <end position="529"/>
    </location>
</feature>
<dbReference type="EMBL" id="CP042914">
    <property type="protein sequence ID" value="QEG41807.1"/>
    <property type="molecule type" value="Genomic_DNA"/>
</dbReference>
<protein>
    <submittedName>
        <fullName evidence="8">EF hand</fullName>
    </submittedName>
</protein>
<dbReference type="Pfam" id="PF13202">
    <property type="entry name" value="EF-hand_5"/>
    <property type="match status" value="2"/>
</dbReference>
<dbReference type="PANTHER" id="PTHR10891">
    <property type="entry name" value="EF-HAND CALCIUM-BINDING DOMAIN CONTAINING PROTEIN"/>
    <property type="match status" value="1"/>
</dbReference>
<evidence type="ECO:0000256" key="5">
    <source>
        <dbReference type="SAM" id="MobiDB-lite"/>
    </source>
</evidence>
<evidence type="ECO:0000256" key="4">
    <source>
        <dbReference type="ARBA" id="ARBA00022801"/>
    </source>
</evidence>
<dbReference type="GO" id="GO:0004252">
    <property type="term" value="F:serine-type endopeptidase activity"/>
    <property type="evidence" value="ECO:0007669"/>
    <property type="project" value="InterPro"/>
</dbReference>
<dbReference type="Pfam" id="PF01483">
    <property type="entry name" value="P_proprotein"/>
    <property type="match status" value="1"/>
</dbReference>
<keyword evidence="3" id="KW-0677">Repeat</keyword>
<dbReference type="AlphaFoldDB" id="A0A5B9QRT0"/>
<dbReference type="SUPFAM" id="SSF49785">
    <property type="entry name" value="Galactose-binding domain-like"/>
    <property type="match status" value="1"/>
</dbReference>
<dbReference type="OrthoDB" id="247802at2"/>
<dbReference type="SUPFAM" id="SSF47473">
    <property type="entry name" value="EF-hand"/>
    <property type="match status" value="2"/>
</dbReference>
<sequence length="551" mass="62676">MPRCLPFCRSILPAWNSSVDRDRIAVRGFPLVGLLLFGLHLFGLLPASPAVAQSGLRESLERLDRNDNGTIEPEEITPLSRPYLERIGRAKKLSLNRPNEVEEWQEAARLYHALNNGVSGRRVVPELESSVKSFGPDPDRPLVPEFGLPEVKYPYIQDDLDEAEQTLRRYDRNRDGFIDRAEARRAKWTHRDPFTEDYDGDNRLSRMELGQRYARRRLLDDAADELIQKRRRTGSEVRPSENRADGRDDRRWWRDRSNRYVLTAMVLGRFDSNRNGRLEADETRDIGVPVARIDTDRDGELSRDELHDFLTEMQEAAGDAAEGLPDWFFEQDTNQDKQIAMSEFATVWTEEKVAEFAMLDRNGDGLLTAAEAMMSNAVAGGTFRNDNAEVLPPRRTIISEIVVEDNFRIADLNVQLSITHSHVSMLDAYLIGPDGQRIELFTNVGGTDDHFDGTIFDDQATYPITRAKPPFKGSFLPEGRLKNQPSLTHFNEQNIQGVWQLIISGSRNERFGMLHSWALIAKPMEEFEAEQEYEAEADAADENAAELPDAG</sequence>
<dbReference type="PROSITE" id="PS51829">
    <property type="entry name" value="P_HOMO_B"/>
    <property type="match status" value="1"/>
</dbReference>
<feature type="region of interest" description="Disordered" evidence="5">
    <location>
        <begin position="529"/>
        <end position="551"/>
    </location>
</feature>
<proteinExistence type="predicted"/>
<dbReference type="GO" id="GO:0006508">
    <property type="term" value="P:proteolysis"/>
    <property type="evidence" value="ECO:0007669"/>
    <property type="project" value="UniProtKB-KW"/>
</dbReference>
<evidence type="ECO:0000259" key="6">
    <source>
        <dbReference type="PROSITE" id="PS50222"/>
    </source>
</evidence>
<dbReference type="Proteomes" id="UP000325286">
    <property type="component" value="Chromosome"/>
</dbReference>